<keyword evidence="1" id="KW-0472">Membrane</keyword>
<feature type="transmembrane region" description="Helical" evidence="1">
    <location>
        <begin position="5"/>
        <end position="22"/>
    </location>
</feature>
<organism evidence="2 3">
    <name type="scientific">Thalassobellus suaedae</name>
    <dbReference type="NCBI Taxonomy" id="3074124"/>
    <lineage>
        <taxon>Bacteria</taxon>
        <taxon>Pseudomonadati</taxon>
        <taxon>Bacteroidota</taxon>
        <taxon>Flavobacteriia</taxon>
        <taxon>Flavobacteriales</taxon>
        <taxon>Flavobacteriaceae</taxon>
        <taxon>Thalassobellus</taxon>
    </lineage>
</organism>
<feature type="transmembrane region" description="Helical" evidence="1">
    <location>
        <begin position="119"/>
        <end position="142"/>
    </location>
</feature>
<keyword evidence="1" id="KW-0812">Transmembrane</keyword>
<evidence type="ECO:0000256" key="1">
    <source>
        <dbReference type="SAM" id="Phobius"/>
    </source>
</evidence>
<gene>
    <name evidence="2" type="ORF">RHP51_16115</name>
</gene>
<reference evidence="2 3" key="1">
    <citation type="submission" date="2023-09" db="EMBL/GenBank/DDBJ databases">
        <title>Thalassobella suaedae gen. nov., sp. nov., a marine bacterium of the family Flavobacteriaceae isolated from a halophyte Suaeda japonica.</title>
        <authorList>
            <person name="Lee S.Y."/>
            <person name="Hwang C.Y."/>
        </authorList>
    </citation>
    <scope>NUCLEOTIDE SEQUENCE [LARGE SCALE GENOMIC DNA]</scope>
    <source>
        <strain evidence="2 3">HL-DH14</strain>
    </source>
</reference>
<feature type="transmembrane region" description="Helical" evidence="1">
    <location>
        <begin position="154"/>
        <end position="181"/>
    </location>
</feature>
<name>A0ABY9XRN9_9FLAO</name>
<dbReference type="EMBL" id="CP134537">
    <property type="protein sequence ID" value="WNH08605.1"/>
    <property type="molecule type" value="Genomic_DNA"/>
</dbReference>
<dbReference type="Proteomes" id="UP001302806">
    <property type="component" value="Chromosome"/>
</dbReference>
<feature type="transmembrane region" description="Helical" evidence="1">
    <location>
        <begin position="28"/>
        <end position="47"/>
    </location>
</feature>
<evidence type="ECO:0000313" key="2">
    <source>
        <dbReference type="EMBL" id="WNH08605.1"/>
    </source>
</evidence>
<protein>
    <submittedName>
        <fullName evidence="2">Uncharacterized protein</fullName>
    </submittedName>
</protein>
<proteinExistence type="predicted"/>
<dbReference type="RefSeq" id="WP_415865233.1">
    <property type="nucleotide sequence ID" value="NZ_CP134537.1"/>
</dbReference>
<evidence type="ECO:0000313" key="3">
    <source>
        <dbReference type="Proteomes" id="UP001302806"/>
    </source>
</evidence>
<accession>A0ABY9XRN9</accession>
<keyword evidence="1" id="KW-1133">Transmembrane helix</keyword>
<sequence>MESNLTKLVLIGIFLYYFSIWVYKRINILGIVLVLIAFYAAITFLSMTSEAIQNEIYHFQSQFTVEQSYKAVENSYAKRPQVVLYQLNYEKFKWIGNGPYDYYNIIEGKFRKTIHFSQLIWFYNDLGIIGLLIMLFASWFIINNLGLNNQSKILLSGVFLFYLFMTNILGDMSMMLVLLIINNKIK</sequence>